<evidence type="ECO:0000256" key="7">
    <source>
        <dbReference type="ARBA" id="ARBA00023136"/>
    </source>
</evidence>
<evidence type="ECO:0000256" key="4">
    <source>
        <dbReference type="ARBA" id="ARBA00022475"/>
    </source>
</evidence>
<dbReference type="InterPro" id="IPR047817">
    <property type="entry name" value="ABC2_TM_bact-type"/>
</dbReference>
<dbReference type="PANTHER" id="PTHR30294">
    <property type="entry name" value="MEMBRANE COMPONENT OF ABC TRANSPORTER YHHJ-RELATED"/>
    <property type="match status" value="1"/>
</dbReference>
<feature type="transmembrane region" description="Helical" evidence="8">
    <location>
        <begin position="291"/>
        <end position="309"/>
    </location>
</feature>
<keyword evidence="3" id="KW-0813">Transport</keyword>
<comment type="subcellular location">
    <subcellularLocation>
        <location evidence="1">Cell membrane</location>
        <topology evidence="1">Multi-pass membrane protein</topology>
    </subcellularLocation>
</comment>
<evidence type="ECO:0000256" key="8">
    <source>
        <dbReference type="SAM" id="Phobius"/>
    </source>
</evidence>
<evidence type="ECO:0000256" key="1">
    <source>
        <dbReference type="ARBA" id="ARBA00004651"/>
    </source>
</evidence>
<dbReference type="InterPro" id="IPR013525">
    <property type="entry name" value="ABC2_TM"/>
</dbReference>
<keyword evidence="6 8" id="KW-1133">Transmembrane helix</keyword>
<gene>
    <name evidence="10" type="ORF">P4H66_14185</name>
</gene>
<keyword evidence="7 8" id="KW-0472">Membrane</keyword>
<evidence type="ECO:0000256" key="6">
    <source>
        <dbReference type="ARBA" id="ARBA00022989"/>
    </source>
</evidence>
<dbReference type="Pfam" id="PF12698">
    <property type="entry name" value="ABC2_membrane_3"/>
    <property type="match status" value="1"/>
</dbReference>
<evidence type="ECO:0000256" key="5">
    <source>
        <dbReference type="ARBA" id="ARBA00022692"/>
    </source>
</evidence>
<feature type="transmembrane region" description="Helical" evidence="8">
    <location>
        <begin position="180"/>
        <end position="201"/>
    </location>
</feature>
<evidence type="ECO:0000313" key="11">
    <source>
        <dbReference type="Proteomes" id="UP001344632"/>
    </source>
</evidence>
<feature type="transmembrane region" description="Helical" evidence="8">
    <location>
        <begin position="258"/>
        <end position="279"/>
    </location>
</feature>
<dbReference type="PROSITE" id="PS51012">
    <property type="entry name" value="ABC_TM2"/>
    <property type="match status" value="1"/>
</dbReference>
<evidence type="ECO:0000256" key="2">
    <source>
        <dbReference type="ARBA" id="ARBA00007783"/>
    </source>
</evidence>
<dbReference type="RefSeq" id="WP_326088730.1">
    <property type="nucleotide sequence ID" value="NZ_JARLKZ010000008.1"/>
</dbReference>
<proteinExistence type="inferred from homology"/>
<evidence type="ECO:0000256" key="3">
    <source>
        <dbReference type="ARBA" id="ARBA00022448"/>
    </source>
</evidence>
<name>A0ABU6GP23_9BACL</name>
<feature type="transmembrane region" description="Helical" evidence="8">
    <location>
        <begin position="344"/>
        <end position="367"/>
    </location>
</feature>
<comment type="similarity">
    <text evidence="2">Belongs to the ABC-2 integral membrane protein family.</text>
</comment>
<dbReference type="InterPro" id="IPR051449">
    <property type="entry name" value="ABC-2_transporter_component"/>
</dbReference>
<feature type="transmembrane region" description="Helical" evidence="8">
    <location>
        <begin position="228"/>
        <end position="246"/>
    </location>
</feature>
<feature type="transmembrane region" description="Helical" evidence="8">
    <location>
        <begin position="21"/>
        <end position="43"/>
    </location>
</feature>
<dbReference type="EMBL" id="JARLKZ010000008">
    <property type="protein sequence ID" value="MEC0240998.1"/>
    <property type="molecule type" value="Genomic_DNA"/>
</dbReference>
<protein>
    <submittedName>
        <fullName evidence="10">ABC transporter permease</fullName>
    </submittedName>
</protein>
<keyword evidence="4" id="KW-1003">Cell membrane</keyword>
<accession>A0ABU6GP23</accession>
<feature type="domain" description="ABC transmembrane type-2" evidence="9">
    <location>
        <begin position="139"/>
        <end position="370"/>
    </location>
</feature>
<reference evidence="10 11" key="1">
    <citation type="submission" date="2023-03" db="EMBL/GenBank/DDBJ databases">
        <title>Bacillus Genome Sequencing.</title>
        <authorList>
            <person name="Dunlap C."/>
        </authorList>
    </citation>
    <scope>NUCLEOTIDE SEQUENCE [LARGE SCALE GENOMIC DNA]</scope>
    <source>
        <strain evidence="10 11">BD-525</strain>
    </source>
</reference>
<evidence type="ECO:0000313" key="10">
    <source>
        <dbReference type="EMBL" id="MEC0240998.1"/>
    </source>
</evidence>
<comment type="caution">
    <text evidence="10">The sequence shown here is derived from an EMBL/GenBank/DDBJ whole genome shotgun (WGS) entry which is preliminary data.</text>
</comment>
<keyword evidence="11" id="KW-1185">Reference proteome</keyword>
<sequence>MNTLSIAWKEMKHDFRDFRTMIFLLAFPILLMLILGFALTNVFNGDVSVDNLKVLVKNTSTGQLSEAYTAFAKGVSQSGITFDDLKTGVNGREEVEQNRYADYIEVSDSGIHLYGSSRSSIESNIVQGMMSSFADKYNAAAAVAQQDPAKAELVIAATHQTDYIKDTAINADRQPGSIDYYAIAMTVMIGMWGAMSGGSLIRSEIVHGTAARLAAAPVRKSEIFMGKVLGNVVLNMLCVFVIVMFSKYVFKAYWGNHLPLIFLILLTEVIMSISLGLFISYMMKGEPSGGIVMIIVQLASFLGGAYFPMGDDTGGFLGSVTNLSPIRWGNQALTEIVYNNALTAALPVMLLNMGLAVLFLGAAALMMHRKEGI</sequence>
<keyword evidence="5 8" id="KW-0812">Transmembrane</keyword>
<organism evidence="10 11">
    <name type="scientific">Paenibacillus dokdonensis</name>
    <dbReference type="NCBI Taxonomy" id="2567944"/>
    <lineage>
        <taxon>Bacteria</taxon>
        <taxon>Bacillati</taxon>
        <taxon>Bacillota</taxon>
        <taxon>Bacilli</taxon>
        <taxon>Bacillales</taxon>
        <taxon>Paenibacillaceae</taxon>
        <taxon>Paenibacillus</taxon>
    </lineage>
</organism>
<dbReference type="Proteomes" id="UP001344632">
    <property type="component" value="Unassembled WGS sequence"/>
</dbReference>
<evidence type="ECO:0000259" key="9">
    <source>
        <dbReference type="PROSITE" id="PS51012"/>
    </source>
</evidence>
<dbReference type="PANTHER" id="PTHR30294:SF48">
    <property type="entry name" value="LINEARMYCIN RESISTANCE PERMEASE PROTEIN LNRM"/>
    <property type="match status" value="1"/>
</dbReference>